<feature type="signal peptide" evidence="2">
    <location>
        <begin position="1"/>
        <end position="21"/>
    </location>
</feature>
<dbReference type="PANTHER" id="PTHR35043:SF8">
    <property type="entry name" value="DUF4220 DOMAIN-CONTAINING PROTEIN"/>
    <property type="match status" value="1"/>
</dbReference>
<proteinExistence type="predicted"/>
<evidence type="ECO:0000256" key="1">
    <source>
        <dbReference type="SAM" id="Phobius"/>
    </source>
</evidence>
<feature type="chain" id="PRO_5016124034" evidence="2">
    <location>
        <begin position="22"/>
        <end position="533"/>
    </location>
</feature>
<keyword evidence="1" id="KW-0812">Transmembrane</keyword>
<feature type="transmembrane region" description="Helical" evidence="1">
    <location>
        <begin position="51"/>
        <end position="69"/>
    </location>
</feature>
<feature type="transmembrane region" description="Helical" evidence="1">
    <location>
        <begin position="404"/>
        <end position="427"/>
    </location>
</feature>
<sequence length="533" mass="60825">MAVIQIYFLVIMFLAVTGAQSGNNTSEETTPLGASSKQVGWKSGANTRSTLNILYTCLSTIIACTWAILHLNVPHQEDSKSVKIKRKLKWMMATIIFPEFVFAHAITERKMALDDLRLMQKKKKEEGLELLGGWQVRGHETLWEKIRKWWKVGAGEKNSNTVPSNDTAQEEDPVSTPNRTWTLTHSYYANMGGIVIQFNDTSRYGSNRLERIETARGFASYNRDDPPNPLAYFSLSEASIRDRSKADPLVKVVAIMQILWLLLSVISRLIQRVPTSQLEIMTLSFAACAIATYSAYWNKPKDVDFQEIINVPGGLGENSRNYKNKWGEDFFYISYFRLALTPGYLDSSRLTKMMNDQIVLPKHFGEPSPVLNLMNTSLAACATMFGAIHCYAWNFHSPTTTERWLWRGASILSMSLPVIQIIILWACERLSDGKGRRLHLNSNFLLQIIIRCTFKIWCGFRGISLERGEEYPDDFGEWVRLNSSILALVTFILTFSMYTLSRLFLIILSFSAFRRAPEGLYRSTWVRFLPYIG</sequence>
<feature type="transmembrane region" description="Helical" evidence="1">
    <location>
        <begin position="90"/>
        <end position="107"/>
    </location>
</feature>
<evidence type="ECO:0000256" key="2">
    <source>
        <dbReference type="SAM" id="SignalP"/>
    </source>
</evidence>
<protein>
    <submittedName>
        <fullName evidence="3">Uncharacterized protein</fullName>
    </submittedName>
</protein>
<feature type="transmembrane region" description="Helical" evidence="1">
    <location>
        <begin position="249"/>
        <end position="266"/>
    </location>
</feature>
<organism evidence="3 4">
    <name type="scientific">Periconia macrospinosa</name>
    <dbReference type="NCBI Taxonomy" id="97972"/>
    <lineage>
        <taxon>Eukaryota</taxon>
        <taxon>Fungi</taxon>
        <taxon>Dikarya</taxon>
        <taxon>Ascomycota</taxon>
        <taxon>Pezizomycotina</taxon>
        <taxon>Dothideomycetes</taxon>
        <taxon>Pleosporomycetidae</taxon>
        <taxon>Pleosporales</taxon>
        <taxon>Massarineae</taxon>
        <taxon>Periconiaceae</taxon>
        <taxon>Periconia</taxon>
    </lineage>
</organism>
<evidence type="ECO:0000313" key="3">
    <source>
        <dbReference type="EMBL" id="PVH96719.1"/>
    </source>
</evidence>
<dbReference type="PANTHER" id="PTHR35043">
    <property type="entry name" value="TRANSCRIPTION FACTOR DOMAIN-CONTAINING PROTEIN"/>
    <property type="match status" value="1"/>
</dbReference>
<reference evidence="3 4" key="1">
    <citation type="journal article" date="2018" name="Sci. Rep.">
        <title>Comparative genomics provides insights into the lifestyle and reveals functional heterogeneity of dark septate endophytic fungi.</title>
        <authorList>
            <person name="Knapp D.G."/>
            <person name="Nemeth J.B."/>
            <person name="Barry K."/>
            <person name="Hainaut M."/>
            <person name="Henrissat B."/>
            <person name="Johnson J."/>
            <person name="Kuo A."/>
            <person name="Lim J.H.P."/>
            <person name="Lipzen A."/>
            <person name="Nolan M."/>
            <person name="Ohm R.A."/>
            <person name="Tamas L."/>
            <person name="Grigoriev I.V."/>
            <person name="Spatafora J.W."/>
            <person name="Nagy L.G."/>
            <person name="Kovacs G.M."/>
        </authorList>
    </citation>
    <scope>NUCLEOTIDE SEQUENCE [LARGE SCALE GENOMIC DNA]</scope>
    <source>
        <strain evidence="3 4">DSE2036</strain>
    </source>
</reference>
<dbReference type="AlphaFoldDB" id="A0A2V1DHM1"/>
<dbReference type="EMBL" id="KZ805456">
    <property type="protein sequence ID" value="PVH96719.1"/>
    <property type="molecule type" value="Genomic_DNA"/>
</dbReference>
<name>A0A2V1DHM1_9PLEO</name>
<dbReference type="Proteomes" id="UP000244855">
    <property type="component" value="Unassembled WGS sequence"/>
</dbReference>
<keyword evidence="2" id="KW-0732">Signal</keyword>
<keyword evidence="4" id="KW-1185">Reference proteome</keyword>
<accession>A0A2V1DHM1</accession>
<evidence type="ECO:0000313" key="4">
    <source>
        <dbReference type="Proteomes" id="UP000244855"/>
    </source>
</evidence>
<keyword evidence="1" id="KW-1133">Transmembrane helix</keyword>
<feature type="transmembrane region" description="Helical" evidence="1">
    <location>
        <begin position="485"/>
        <end position="513"/>
    </location>
</feature>
<feature type="transmembrane region" description="Helical" evidence="1">
    <location>
        <begin position="278"/>
        <end position="296"/>
    </location>
</feature>
<dbReference type="STRING" id="97972.A0A2V1DHM1"/>
<keyword evidence="1" id="KW-0472">Membrane</keyword>
<dbReference type="OrthoDB" id="9451547at2759"/>
<gene>
    <name evidence="3" type="ORF">DM02DRAFT_617009</name>
</gene>